<protein>
    <submittedName>
        <fullName evidence="13">Uncharacterized protein</fullName>
    </submittedName>
</protein>
<accession>A0AAU9XEK1</accession>
<feature type="domain" description="GAIN-B" evidence="10">
    <location>
        <begin position="1220"/>
        <end position="1380"/>
    </location>
</feature>
<feature type="transmembrane region" description="Helical" evidence="8">
    <location>
        <begin position="883"/>
        <end position="906"/>
    </location>
</feature>
<dbReference type="SUPFAM" id="SSF56436">
    <property type="entry name" value="C-type lectin-like"/>
    <property type="match status" value="1"/>
</dbReference>
<dbReference type="GO" id="GO:0007166">
    <property type="term" value="P:cell surface receptor signaling pathway"/>
    <property type="evidence" value="ECO:0007669"/>
    <property type="project" value="InterPro"/>
</dbReference>
<proteinExistence type="inferred from homology"/>
<feature type="domain" description="GAIN-B" evidence="10">
    <location>
        <begin position="596"/>
        <end position="770"/>
    </location>
</feature>
<dbReference type="InterPro" id="IPR046338">
    <property type="entry name" value="GAIN_dom_sf"/>
</dbReference>
<dbReference type="SMART" id="SM00303">
    <property type="entry name" value="GPS"/>
    <property type="match status" value="2"/>
</dbReference>
<feature type="transmembrane region" description="Helical" evidence="8">
    <location>
        <begin position="62"/>
        <end position="83"/>
    </location>
</feature>
<name>A0AAU9XEK1_9CNID</name>
<evidence type="ECO:0000256" key="1">
    <source>
        <dbReference type="ARBA" id="ARBA00004141"/>
    </source>
</evidence>
<dbReference type="PROSITE" id="PS50261">
    <property type="entry name" value="G_PROTEIN_RECEP_F2_4"/>
    <property type="match status" value="2"/>
</dbReference>
<comment type="subcellular location">
    <subcellularLocation>
        <location evidence="1">Membrane</location>
        <topology evidence="1">Multi-pass membrane protein</topology>
    </subcellularLocation>
</comment>
<feature type="transmembrane region" description="Helical" evidence="8">
    <location>
        <begin position="1391"/>
        <end position="1415"/>
    </location>
</feature>
<dbReference type="SUPFAM" id="SSF81321">
    <property type="entry name" value="Family A G protein-coupled receptor-like"/>
    <property type="match status" value="3"/>
</dbReference>
<evidence type="ECO:0000259" key="11">
    <source>
        <dbReference type="PROSITE" id="PS50261"/>
    </source>
</evidence>
<comment type="caution">
    <text evidence="13">The sequence shown here is derived from an EMBL/GenBank/DDBJ whole genome shotgun (WGS) entry which is preliminary data.</text>
</comment>
<feature type="transmembrane region" description="Helical" evidence="8">
    <location>
        <begin position="20"/>
        <end position="42"/>
    </location>
</feature>
<dbReference type="InterPro" id="IPR016187">
    <property type="entry name" value="CTDL_fold"/>
</dbReference>
<dbReference type="EMBL" id="CALNXJ010000038">
    <property type="protein sequence ID" value="CAH3143791.1"/>
    <property type="molecule type" value="Genomic_DNA"/>
</dbReference>
<dbReference type="Gene3D" id="2.60.220.50">
    <property type="match status" value="2"/>
</dbReference>
<dbReference type="FunFam" id="1.20.1070.10:FF:000058">
    <property type="entry name" value="Adhesion G protein-coupled receptor F5"/>
    <property type="match status" value="2"/>
</dbReference>
<dbReference type="PRINTS" id="PR00249">
    <property type="entry name" value="GPCRSECRETIN"/>
</dbReference>
<dbReference type="CDD" id="cd00037">
    <property type="entry name" value="CLECT"/>
    <property type="match status" value="1"/>
</dbReference>
<dbReference type="Gene3D" id="3.10.100.10">
    <property type="entry name" value="Mannose-Binding Protein A, subunit A"/>
    <property type="match status" value="1"/>
</dbReference>
<dbReference type="InterPro" id="IPR016186">
    <property type="entry name" value="C-type_lectin-like/link_sf"/>
</dbReference>
<dbReference type="GO" id="GO:0004930">
    <property type="term" value="F:G protein-coupled receptor activity"/>
    <property type="evidence" value="ECO:0007669"/>
    <property type="project" value="InterPro"/>
</dbReference>
<dbReference type="InterPro" id="IPR001304">
    <property type="entry name" value="C-type_lectin-like"/>
</dbReference>
<dbReference type="InterPro" id="IPR057244">
    <property type="entry name" value="GAIN_B"/>
</dbReference>
<keyword evidence="3 8" id="KW-0812">Transmembrane</keyword>
<evidence type="ECO:0000313" key="13">
    <source>
        <dbReference type="EMBL" id="CAH3143791.1"/>
    </source>
</evidence>
<dbReference type="PANTHER" id="PTHR12011:SF347">
    <property type="entry name" value="FI21270P1-RELATED"/>
    <property type="match status" value="1"/>
</dbReference>
<evidence type="ECO:0000259" key="10">
    <source>
        <dbReference type="PROSITE" id="PS50221"/>
    </source>
</evidence>
<sequence length="1668" mass="186625">MGNALWIAAYAKTPALQTPLNMCLLSLASVGLFNGVVMQPLIISEAIFFLACPLRTCSLEHIVTGIVTLVADSTLQNIAVISIDRYIAILMGVRYLQLVTKKRIVIAFGTYALFRVFLSVCVFTGTIDYVALVIASIVFSSTIVLFTCVRITFRIRRLRCVVVGPAPNPEEERRRAYERKVTKTFGVLVGTFIVCFAPAMGYYFVLKSTVVDPVLHGIVWRFIETRSEWIFDGKEIRALIARISPFPVLLNPIQASLKSAISFSNSLELQKANGTASYTGKNSFHRWSDAVTNCKRNGGGFLAKIKSSAELQKARTAFLQYQDPKEYWIGIKYDTTKGDFVWGDGTLVTATTAFETIVNRVEQQSDTDKRCLYLSTEDVLVAADCEAHKKYICQVGETADPVETSYRNFCNFDIVVYFYVYLFIVYLFTDNHFSSSNNVQATSKSMLSVILLSTAAATTAVPKTTTAAKPTTTTTIPTTTTNTKARIGSSLPLTSMSALLPVSSRSVSLTPLLQIASKVLYNLLKLQVEEYANEIEQLNANEPSSLENAVNLTSTLVRKASTADSNVNILVSFEKLEVFAMNYASLHLTPQNGSEREISIEQKELGMSVMRVSADHKSGVVFPSHANTFNESFIQEEKGAITLSASMFNQDRYVVCALYKNAADLMPEGANNVNNRKKSTIRTRIISCTVKPEVRGNFEEDVVINLTNTKDNLTATQTSCVFWNFSISTKFDGAWSQKGCKLVQETKERTTCSCNHLTNFAVLMEVGETKISDDHKFALTLVTYIGLSLSLIGETITILVYLVLMNLKSSQSHIRLNLVMCLVIAQLVFMAGIQATQMKTLCAIVAITINYFYLVAFAWMVTEGVMLYLKVVKVFNVDTSTKIFYALAWGVPTLVVASALGITVILDGSTDNSMRDDVCWFAFSSGFMWAFVGSVLLACLINLVLLIRIIVEITRLKDVSGVSETHSCRKSLKACVVLFPLLGLTWIFGILTVTDAGLVFQYLFTIFNSLQGLFIFLFHVVRSKEIRAALETKRQRWEISRSVSMAANEKSTLGTRRSNAAKEKRLFTLVNKIRPETQESISTSFTTCYRSKYHYSPTKDLFFCSNLTETCSNAQRELPNTRVHCEYGSTRISGSHVVTCGYSYKMPLICHGLICKINPLTVHASPVVSKALQYSWSCEEHNSTLVGSCQIEDTLLNCCQSYCREGNDIYFIVMGSGLDTKLIKVPKRISTDIETSFDTNNNSSESQLVRIVITHKVFKDAGRVIAVLLHRKASNEDSLWTYNRSSYRLISDVVGVKLDPPQNETIQNKIIIHFSHNETGIDPKAVERKCVFWMEDFSSSNGSWSTDGCMVLNDSSMLSTVCSCNHLTNFAVLMQYKDIEEDNIPPEHRRALLIITYIGCSLSLFGEVMVIFFYVTFMKIRAEGIQVRLNLCTALFLAQLVFLSGIDATSNKSVCILVAVLLHYFYLAAFGWMLLEGVFLYIMIVEVFNTVDMRYLYFFGWGFPIIPIVISLIIGSSGEKGLESYTNENFCWLSFQKRLSWAFIVPVLFVTIINFLILMAVLREIRNLHEPNPSEMKTFRKTLKSFLILSPLLGLTWVFGLLAVIDAGLVFQYVFTILNSTQGMLIFLLLVLRNSEVRAAFRHKVLKWRFNTFHSSSSGRSQAEVYAQ</sequence>
<evidence type="ECO:0000256" key="7">
    <source>
        <dbReference type="ARBA" id="ARBA00023180"/>
    </source>
</evidence>
<feature type="transmembrane region" description="Helical" evidence="8">
    <location>
        <begin position="781"/>
        <end position="804"/>
    </location>
</feature>
<keyword evidence="5 8" id="KW-0472">Membrane</keyword>
<evidence type="ECO:0000256" key="2">
    <source>
        <dbReference type="ARBA" id="ARBA00007343"/>
    </source>
</evidence>
<feature type="transmembrane region" description="Helical" evidence="8">
    <location>
        <begin position="972"/>
        <end position="993"/>
    </location>
</feature>
<evidence type="ECO:0000256" key="6">
    <source>
        <dbReference type="ARBA" id="ARBA00023157"/>
    </source>
</evidence>
<feature type="transmembrane region" description="Helical" evidence="8">
    <location>
        <begin position="129"/>
        <end position="149"/>
    </location>
</feature>
<reference evidence="13 14" key="1">
    <citation type="submission" date="2022-05" db="EMBL/GenBank/DDBJ databases">
        <authorList>
            <consortium name="Genoscope - CEA"/>
            <person name="William W."/>
        </authorList>
    </citation>
    <scope>NUCLEOTIDE SEQUENCE [LARGE SCALE GENOMIC DNA]</scope>
</reference>
<evidence type="ECO:0000313" key="14">
    <source>
        <dbReference type="Proteomes" id="UP001159428"/>
    </source>
</evidence>
<feature type="domain" description="G-protein coupled receptors family 1 profile" evidence="12">
    <location>
        <begin position="2"/>
        <end position="198"/>
    </location>
</feature>
<feature type="transmembrane region" description="Helical" evidence="8">
    <location>
        <begin position="184"/>
        <end position="205"/>
    </location>
</feature>
<feature type="transmembrane region" description="Helical" evidence="8">
    <location>
        <begin position="104"/>
        <end position="123"/>
    </location>
</feature>
<gene>
    <name evidence="13" type="ORF">PMEA_00020771</name>
</gene>
<feature type="transmembrane region" description="Helical" evidence="8">
    <location>
        <begin position="841"/>
        <end position="862"/>
    </location>
</feature>
<feature type="transmembrane region" description="Helical" evidence="8">
    <location>
        <begin position="1583"/>
        <end position="1605"/>
    </location>
</feature>
<feature type="transmembrane region" description="Helical" evidence="8">
    <location>
        <begin position="926"/>
        <end position="951"/>
    </location>
</feature>
<feature type="transmembrane region" description="Helical" evidence="8">
    <location>
        <begin position="1427"/>
        <end position="1446"/>
    </location>
</feature>
<dbReference type="InterPro" id="IPR000203">
    <property type="entry name" value="GPS"/>
</dbReference>
<dbReference type="PROSITE" id="PS00237">
    <property type="entry name" value="G_PROTEIN_RECEP_F1_1"/>
    <property type="match status" value="1"/>
</dbReference>
<evidence type="ECO:0000256" key="3">
    <source>
        <dbReference type="ARBA" id="ARBA00022692"/>
    </source>
</evidence>
<dbReference type="SMART" id="SM00034">
    <property type="entry name" value="CLECT"/>
    <property type="match status" value="1"/>
</dbReference>
<feature type="domain" description="G-protein coupled receptors family 2 profile 2" evidence="11">
    <location>
        <begin position="1392"/>
        <end position="1634"/>
    </location>
</feature>
<keyword evidence="7" id="KW-0325">Glycoprotein</keyword>
<evidence type="ECO:0000256" key="5">
    <source>
        <dbReference type="ARBA" id="ARBA00023136"/>
    </source>
</evidence>
<feature type="transmembrane region" description="Helical" evidence="8">
    <location>
        <begin position="1495"/>
        <end position="1518"/>
    </location>
</feature>
<evidence type="ECO:0000256" key="8">
    <source>
        <dbReference type="SAM" id="Phobius"/>
    </source>
</evidence>
<dbReference type="Pfam" id="PF00001">
    <property type="entry name" value="7tm_1"/>
    <property type="match status" value="1"/>
</dbReference>
<feature type="transmembrane region" description="Helical" evidence="8">
    <location>
        <begin position="1458"/>
        <end position="1483"/>
    </location>
</feature>
<dbReference type="Pfam" id="PF00002">
    <property type="entry name" value="7tm_2"/>
    <property type="match status" value="2"/>
</dbReference>
<dbReference type="InterPro" id="IPR000832">
    <property type="entry name" value="GPCR_2_secretin-like"/>
</dbReference>
<feature type="domain" description="G-protein coupled receptors family 2 profile 2" evidence="11">
    <location>
        <begin position="779"/>
        <end position="1023"/>
    </location>
</feature>
<evidence type="ECO:0000259" key="12">
    <source>
        <dbReference type="PROSITE" id="PS50262"/>
    </source>
</evidence>
<dbReference type="PROSITE" id="PS50221">
    <property type="entry name" value="GAIN_B"/>
    <property type="match status" value="2"/>
</dbReference>
<dbReference type="Proteomes" id="UP001159428">
    <property type="component" value="Unassembled WGS sequence"/>
</dbReference>
<feature type="transmembrane region" description="Helical" evidence="8">
    <location>
        <begin position="1611"/>
        <end position="1632"/>
    </location>
</feature>
<keyword evidence="14" id="KW-1185">Reference proteome</keyword>
<comment type="similarity">
    <text evidence="2">Belongs to the G-protein coupled receptor 2 family. Adhesion G-protein coupled receptor (ADGR) subfamily.</text>
</comment>
<feature type="transmembrane region" description="Helical" evidence="8">
    <location>
        <begin position="1538"/>
        <end position="1562"/>
    </location>
</feature>
<keyword evidence="4 8" id="KW-1133">Transmembrane helix</keyword>
<dbReference type="Pfam" id="PF00059">
    <property type="entry name" value="Lectin_C"/>
    <property type="match status" value="1"/>
</dbReference>
<evidence type="ECO:0000256" key="4">
    <source>
        <dbReference type="ARBA" id="ARBA00022989"/>
    </source>
</evidence>
<dbReference type="PROSITE" id="PS50041">
    <property type="entry name" value="C_TYPE_LECTIN_2"/>
    <property type="match status" value="1"/>
</dbReference>
<feature type="domain" description="C-type lectin" evidence="9">
    <location>
        <begin position="273"/>
        <end position="394"/>
    </location>
</feature>
<dbReference type="PROSITE" id="PS50262">
    <property type="entry name" value="G_PROTEIN_RECEP_F1_2"/>
    <property type="match status" value="1"/>
</dbReference>
<organism evidence="13 14">
    <name type="scientific">Pocillopora meandrina</name>
    <dbReference type="NCBI Taxonomy" id="46732"/>
    <lineage>
        <taxon>Eukaryota</taxon>
        <taxon>Metazoa</taxon>
        <taxon>Cnidaria</taxon>
        <taxon>Anthozoa</taxon>
        <taxon>Hexacorallia</taxon>
        <taxon>Scleractinia</taxon>
        <taxon>Astrocoeniina</taxon>
        <taxon>Pocilloporidae</taxon>
        <taxon>Pocillopora</taxon>
    </lineage>
</organism>
<dbReference type="CDD" id="cd00637">
    <property type="entry name" value="7tm_classA_rhodopsin-like"/>
    <property type="match status" value="1"/>
</dbReference>
<feature type="transmembrane region" description="Helical" evidence="8">
    <location>
        <begin position="816"/>
        <end position="835"/>
    </location>
</feature>
<keyword evidence="6" id="KW-1015">Disulfide bond</keyword>
<dbReference type="PANTHER" id="PTHR12011">
    <property type="entry name" value="ADHESION G-PROTEIN COUPLED RECEPTOR"/>
    <property type="match status" value="1"/>
</dbReference>
<evidence type="ECO:0000259" key="9">
    <source>
        <dbReference type="PROSITE" id="PS50041"/>
    </source>
</evidence>
<dbReference type="InterPro" id="IPR000276">
    <property type="entry name" value="GPCR_Rhodpsn"/>
</dbReference>
<dbReference type="Gene3D" id="1.20.1070.10">
    <property type="entry name" value="Rhodopsin 7-helix transmembrane proteins"/>
    <property type="match status" value="3"/>
</dbReference>
<dbReference type="InterPro" id="IPR017452">
    <property type="entry name" value="GPCR_Rhodpsn_7TM"/>
</dbReference>
<dbReference type="InterPro" id="IPR017981">
    <property type="entry name" value="GPCR_2-like_7TM"/>
</dbReference>
<dbReference type="CDD" id="cd15040">
    <property type="entry name" value="7tmB2_Adhesion"/>
    <property type="match status" value="1"/>
</dbReference>
<dbReference type="Pfam" id="PF01825">
    <property type="entry name" value="GPS"/>
    <property type="match status" value="2"/>
</dbReference>
<dbReference type="GO" id="GO:0005886">
    <property type="term" value="C:plasma membrane"/>
    <property type="evidence" value="ECO:0007669"/>
    <property type="project" value="TreeGrafter"/>
</dbReference>